<reference evidence="1 2" key="1">
    <citation type="submission" date="2020-12" db="EMBL/GenBank/DDBJ databases">
        <title>Metabolic potential, ecology and presence of endohyphal bacteria is reflected in genomic diversity of Mucoromycotina.</title>
        <authorList>
            <person name="Muszewska A."/>
            <person name="Okrasinska A."/>
            <person name="Steczkiewicz K."/>
            <person name="Drgas O."/>
            <person name="Orlowska M."/>
            <person name="Perlinska-Lenart U."/>
            <person name="Aleksandrzak-Piekarczyk T."/>
            <person name="Szatraj K."/>
            <person name="Zielenkiewicz U."/>
            <person name="Pilsyk S."/>
            <person name="Malc E."/>
            <person name="Mieczkowski P."/>
            <person name="Kruszewska J.S."/>
            <person name="Biernat P."/>
            <person name="Pawlowska J."/>
        </authorList>
    </citation>
    <scope>NUCLEOTIDE SEQUENCE [LARGE SCALE GENOMIC DNA]</scope>
    <source>
        <strain evidence="1 2">CBS 142.35</strain>
    </source>
</reference>
<dbReference type="Proteomes" id="UP000646827">
    <property type="component" value="Unassembled WGS sequence"/>
</dbReference>
<gene>
    <name evidence="1" type="ORF">INT45_009475</name>
</gene>
<sequence length="229" mass="26557">MNEQVDPQTILTRYSELRSKAGNLSYDEQLEFVWAADWCVKAKENLENAKWDIVDRCGFPIEKVKRMFGSTVVKLFTHSKAHNAWTHSVYEKRKEFTALEDRTKSYNKANGMSGNVNDMTEKQKKMMAEDTIQILRKNVQRVKELTGLESLVIFGAPQYRSSWKLRRIGTDIGVQFLDEMNAKSNSDSNFYALQERFDHFCKPPAFGTSGLSNKRTRMYNYPKARPNKS</sequence>
<proteinExistence type="predicted"/>
<evidence type="ECO:0000313" key="1">
    <source>
        <dbReference type="EMBL" id="KAG2215401.1"/>
    </source>
</evidence>
<organism evidence="1 2">
    <name type="scientific">Circinella minor</name>
    <dbReference type="NCBI Taxonomy" id="1195481"/>
    <lineage>
        <taxon>Eukaryota</taxon>
        <taxon>Fungi</taxon>
        <taxon>Fungi incertae sedis</taxon>
        <taxon>Mucoromycota</taxon>
        <taxon>Mucoromycotina</taxon>
        <taxon>Mucoromycetes</taxon>
        <taxon>Mucorales</taxon>
        <taxon>Lichtheimiaceae</taxon>
        <taxon>Circinella</taxon>
    </lineage>
</organism>
<comment type="caution">
    <text evidence="1">The sequence shown here is derived from an EMBL/GenBank/DDBJ whole genome shotgun (WGS) entry which is preliminary data.</text>
</comment>
<evidence type="ECO:0000313" key="2">
    <source>
        <dbReference type="Proteomes" id="UP000646827"/>
    </source>
</evidence>
<dbReference type="AlphaFoldDB" id="A0A8H7RT68"/>
<keyword evidence="2" id="KW-1185">Reference proteome</keyword>
<protein>
    <submittedName>
        <fullName evidence="1">Uncharacterized protein</fullName>
    </submittedName>
</protein>
<name>A0A8H7RT68_9FUNG</name>
<dbReference type="EMBL" id="JAEPRB010000521">
    <property type="protein sequence ID" value="KAG2215401.1"/>
    <property type="molecule type" value="Genomic_DNA"/>
</dbReference>
<accession>A0A8H7RT68</accession>
<dbReference type="OrthoDB" id="2293080at2759"/>